<evidence type="ECO:0000256" key="1">
    <source>
        <dbReference type="ARBA" id="ARBA00007169"/>
    </source>
</evidence>
<comment type="caution">
    <text evidence="3">The sequence shown here is derived from an EMBL/GenBank/DDBJ whole genome shotgun (WGS) entry which is preliminary data.</text>
</comment>
<dbReference type="PANTHER" id="PTHR11487:SF0">
    <property type="entry name" value="S-ACYL FATTY ACID SYNTHASE THIOESTERASE, MEDIUM CHAIN"/>
    <property type="match status" value="1"/>
</dbReference>
<proteinExistence type="inferred from homology"/>
<dbReference type="Gene3D" id="3.40.50.1820">
    <property type="entry name" value="alpha/beta hydrolase"/>
    <property type="match status" value="1"/>
</dbReference>
<keyword evidence="4" id="KW-1185">Reference proteome</keyword>
<reference evidence="3" key="1">
    <citation type="submission" date="2021-11" db="EMBL/GenBank/DDBJ databases">
        <title>Description of novel Flavobacterium species.</title>
        <authorList>
            <person name="Saticioglu I.B."/>
            <person name="Ay H."/>
            <person name="Altun S."/>
            <person name="Duman M."/>
        </authorList>
    </citation>
    <scope>NUCLEOTIDE SEQUENCE</scope>
    <source>
        <strain evidence="3">F-126</strain>
    </source>
</reference>
<protein>
    <submittedName>
        <fullName evidence="3">Alpha/beta fold hydrolase</fullName>
    </submittedName>
</protein>
<sequence length="233" mass="26338">MIFKKNMQVFLLHFAGGSSNSFNFLKPFLPINFDFHLLELPGRGKRIKENLLSTQSEAVDDLLHQINSLRNDKPYIIFGHSMGAQLGLMVTKKMEELGDSPKKLIVAGNAGPGTGDEDRCRSTISDKELKEELISLGGVPTEVLENEELFNFFSPIMRSDFEILEKSPRLDSNFKVNTPIVAVMGDEEETAKDIENWRHFTSIALKSHLLEGNHFFIHDHPAELVRIITNLDD</sequence>
<name>A0ABS8M3W9_9FLAO</name>
<dbReference type="InterPro" id="IPR029058">
    <property type="entry name" value="AB_hydrolase_fold"/>
</dbReference>
<evidence type="ECO:0000313" key="3">
    <source>
        <dbReference type="EMBL" id="MCC9019514.1"/>
    </source>
</evidence>
<dbReference type="EMBL" id="JAJJMN010000002">
    <property type="protein sequence ID" value="MCC9019514.1"/>
    <property type="molecule type" value="Genomic_DNA"/>
</dbReference>
<dbReference type="RefSeq" id="WP_202703856.1">
    <property type="nucleotide sequence ID" value="NZ_JAJJMN010000002.1"/>
</dbReference>
<dbReference type="Proteomes" id="UP001430700">
    <property type="component" value="Unassembled WGS sequence"/>
</dbReference>
<dbReference type="GO" id="GO:0016787">
    <property type="term" value="F:hydrolase activity"/>
    <property type="evidence" value="ECO:0007669"/>
    <property type="project" value="UniProtKB-KW"/>
</dbReference>
<dbReference type="InterPro" id="IPR001031">
    <property type="entry name" value="Thioesterase"/>
</dbReference>
<feature type="domain" description="Thioesterase" evidence="2">
    <location>
        <begin position="8"/>
        <end position="229"/>
    </location>
</feature>
<dbReference type="Pfam" id="PF00975">
    <property type="entry name" value="Thioesterase"/>
    <property type="match status" value="1"/>
</dbReference>
<dbReference type="PANTHER" id="PTHR11487">
    <property type="entry name" value="THIOESTERASE"/>
    <property type="match status" value="1"/>
</dbReference>
<keyword evidence="3" id="KW-0378">Hydrolase</keyword>
<dbReference type="SUPFAM" id="SSF53474">
    <property type="entry name" value="alpha/beta-Hydrolases"/>
    <property type="match status" value="1"/>
</dbReference>
<evidence type="ECO:0000313" key="4">
    <source>
        <dbReference type="Proteomes" id="UP001430700"/>
    </source>
</evidence>
<organism evidence="3 4">
    <name type="scientific">Flavobacterium lipolyticum</name>
    <dbReference type="NCBI Taxonomy" id="2893754"/>
    <lineage>
        <taxon>Bacteria</taxon>
        <taxon>Pseudomonadati</taxon>
        <taxon>Bacteroidota</taxon>
        <taxon>Flavobacteriia</taxon>
        <taxon>Flavobacteriales</taxon>
        <taxon>Flavobacteriaceae</taxon>
        <taxon>Flavobacterium</taxon>
    </lineage>
</organism>
<comment type="similarity">
    <text evidence="1">Belongs to the thioesterase family.</text>
</comment>
<gene>
    <name evidence="3" type="ORF">LNQ34_17205</name>
</gene>
<dbReference type="InterPro" id="IPR012223">
    <property type="entry name" value="TEII"/>
</dbReference>
<accession>A0ABS8M3W9</accession>
<evidence type="ECO:0000259" key="2">
    <source>
        <dbReference type="Pfam" id="PF00975"/>
    </source>
</evidence>